<gene>
    <name evidence="4" type="ORF">F9802_06485</name>
</gene>
<name>A0A6I1FKW7_9BACI</name>
<dbReference type="CDD" id="cd03360">
    <property type="entry name" value="LbH_AT_putative"/>
    <property type="match status" value="1"/>
</dbReference>
<dbReference type="Pfam" id="PF00132">
    <property type="entry name" value="Hexapep"/>
    <property type="match status" value="1"/>
</dbReference>
<dbReference type="RefSeq" id="WP_152150358.1">
    <property type="nucleotide sequence ID" value="NZ_WEIO01000003.1"/>
</dbReference>
<keyword evidence="5" id="KW-1185">Reference proteome</keyword>
<dbReference type="NCBIfam" id="TIGR03570">
    <property type="entry name" value="NeuD_NnaD"/>
    <property type="match status" value="1"/>
</dbReference>
<dbReference type="SUPFAM" id="SSF51161">
    <property type="entry name" value="Trimeric LpxA-like enzymes"/>
    <property type="match status" value="1"/>
</dbReference>
<reference evidence="4 5" key="1">
    <citation type="submission" date="2019-10" db="EMBL/GenBank/DDBJ databases">
        <title>Bacillus aerolatum sp. nov., isolated from bioaerosol of sport playgrounds.</title>
        <authorList>
            <person name="Chen P."/>
            <person name="Zhang G."/>
        </authorList>
    </citation>
    <scope>NUCLEOTIDE SEQUENCE [LARGE SCALE GENOMIC DNA]</scope>
    <source>
        <strain evidence="4 5">CX253</strain>
    </source>
</reference>
<dbReference type="AlphaFoldDB" id="A0A6I1FKW7"/>
<dbReference type="InterPro" id="IPR041561">
    <property type="entry name" value="PglD_N"/>
</dbReference>
<accession>A0A6I1FKW7</accession>
<dbReference type="InterPro" id="IPR011004">
    <property type="entry name" value="Trimer_LpxA-like_sf"/>
</dbReference>
<dbReference type="EMBL" id="WEIO01000003">
    <property type="protein sequence ID" value="KAB7707394.1"/>
    <property type="molecule type" value="Genomic_DNA"/>
</dbReference>
<dbReference type="PANTHER" id="PTHR43300">
    <property type="entry name" value="ACETYLTRANSFERASE"/>
    <property type="match status" value="1"/>
</dbReference>
<dbReference type="InterPro" id="IPR050179">
    <property type="entry name" value="Trans_hexapeptide_repeat"/>
</dbReference>
<dbReference type="InterPro" id="IPR020019">
    <property type="entry name" value="AcTrfase_PglD-like"/>
</dbReference>
<dbReference type="Proteomes" id="UP000429595">
    <property type="component" value="Unassembled WGS sequence"/>
</dbReference>
<sequence>MKAIVVIGEGGHSKVVQDIIKAEAEYKLVALLDDKYTISQKSDKVILAPISYAFKLMQEEKEVHFIVAIGNNRVRKQIVERLASKNAHFAVLIHPSAIVSPSALIKDGTVVMPNAVINAAAVIGQHTIINTAAVVEHDNRIGDFSHISPNVTLTGNVTVGTGTHIGAGAVVIPGKTIGPWSVVGAGSVVIGDLPQEITAVGAPARVI</sequence>
<feature type="domain" description="PglD N-terminal" evidence="3">
    <location>
        <begin position="4"/>
        <end position="82"/>
    </location>
</feature>
<evidence type="ECO:0000313" key="5">
    <source>
        <dbReference type="Proteomes" id="UP000429595"/>
    </source>
</evidence>
<proteinExistence type="predicted"/>
<feature type="binding site" evidence="2">
    <location>
        <position position="146"/>
    </location>
    <ligand>
        <name>acetyl-CoA</name>
        <dbReference type="ChEBI" id="CHEBI:57288"/>
    </ligand>
</feature>
<dbReference type="GO" id="GO:0016740">
    <property type="term" value="F:transferase activity"/>
    <property type="evidence" value="ECO:0007669"/>
    <property type="project" value="UniProtKB-KW"/>
</dbReference>
<dbReference type="InterPro" id="IPR001451">
    <property type="entry name" value="Hexapep"/>
</dbReference>
<evidence type="ECO:0000259" key="3">
    <source>
        <dbReference type="Pfam" id="PF17836"/>
    </source>
</evidence>
<dbReference type="PANTHER" id="PTHR43300:SF7">
    <property type="entry name" value="UDP-N-ACETYLBACILLOSAMINE N-ACETYLTRANSFERASE"/>
    <property type="match status" value="1"/>
</dbReference>
<dbReference type="Gene3D" id="2.160.10.10">
    <property type="entry name" value="Hexapeptide repeat proteins"/>
    <property type="match status" value="1"/>
</dbReference>
<feature type="active site" description="Proton acceptor" evidence="1">
    <location>
        <position position="137"/>
    </location>
</feature>
<dbReference type="Pfam" id="PF17836">
    <property type="entry name" value="PglD_N"/>
    <property type="match status" value="1"/>
</dbReference>
<feature type="binding site" evidence="2">
    <location>
        <position position="70"/>
    </location>
    <ligand>
        <name>substrate</name>
    </ligand>
</feature>
<evidence type="ECO:0000256" key="1">
    <source>
        <dbReference type="PIRSR" id="PIRSR620019-1"/>
    </source>
</evidence>
<feature type="site" description="Increases basicity of active site His" evidence="1">
    <location>
        <position position="138"/>
    </location>
</feature>
<comment type="caution">
    <text evidence="4">The sequence shown here is derived from an EMBL/GenBank/DDBJ whole genome shotgun (WGS) entry which is preliminary data.</text>
</comment>
<dbReference type="Gene3D" id="3.40.50.20">
    <property type="match status" value="1"/>
</dbReference>
<organism evidence="4 5">
    <name type="scientific">Bacillus aerolatus</name>
    <dbReference type="NCBI Taxonomy" id="2653354"/>
    <lineage>
        <taxon>Bacteria</taxon>
        <taxon>Bacillati</taxon>
        <taxon>Bacillota</taxon>
        <taxon>Bacilli</taxon>
        <taxon>Bacillales</taxon>
        <taxon>Bacillaceae</taxon>
        <taxon>Bacillus</taxon>
    </lineage>
</organism>
<evidence type="ECO:0000256" key="2">
    <source>
        <dbReference type="PIRSR" id="PIRSR620019-2"/>
    </source>
</evidence>
<protein>
    <submittedName>
        <fullName evidence="4">Acetyltransferase</fullName>
    </submittedName>
</protein>
<evidence type="ECO:0000313" key="4">
    <source>
        <dbReference type="EMBL" id="KAB7707394.1"/>
    </source>
</evidence>
<keyword evidence="4" id="KW-0808">Transferase</keyword>